<evidence type="ECO:0000259" key="1">
    <source>
        <dbReference type="PROSITE" id="PS51154"/>
    </source>
</evidence>
<evidence type="ECO:0000313" key="2">
    <source>
        <dbReference type="EMBL" id="MBD2774361.1"/>
    </source>
</evidence>
<keyword evidence="3" id="KW-1185">Reference proteome</keyword>
<accession>A0A8J7C8A6</accession>
<dbReference type="PROSITE" id="PS51154">
    <property type="entry name" value="MACRO"/>
    <property type="match status" value="1"/>
</dbReference>
<proteinExistence type="predicted"/>
<comment type="caution">
    <text evidence="2">The sequence shown here is derived from an EMBL/GenBank/DDBJ whole genome shotgun (WGS) entry which is preliminary data.</text>
</comment>
<dbReference type="Proteomes" id="UP000629098">
    <property type="component" value="Unassembled WGS sequence"/>
</dbReference>
<dbReference type="InterPro" id="IPR043472">
    <property type="entry name" value="Macro_dom-like"/>
</dbReference>
<dbReference type="AlphaFoldDB" id="A0A8J7C8A6"/>
<dbReference type="EMBL" id="JACXAE010000069">
    <property type="protein sequence ID" value="MBD2774361.1"/>
    <property type="molecule type" value="Genomic_DNA"/>
</dbReference>
<protein>
    <submittedName>
        <fullName evidence="2">Macro domain-containing protein</fullName>
    </submittedName>
</protein>
<dbReference type="SUPFAM" id="SSF52949">
    <property type="entry name" value="Macro domain-like"/>
    <property type="match status" value="1"/>
</dbReference>
<feature type="domain" description="Macro" evidence="1">
    <location>
        <begin position="1"/>
        <end position="82"/>
    </location>
</feature>
<dbReference type="Gene3D" id="3.40.220.10">
    <property type="entry name" value="Leucine Aminopeptidase, subunit E, domain 1"/>
    <property type="match status" value="1"/>
</dbReference>
<sequence>MSQSYISSRIAVIEGDITEQKVDAIVNPTDEWFSGAGYVDRAIHRAAGSQLTEVCDKLKKGWSNGQAQITNGYNLPTRWVHI</sequence>
<organism evidence="2 3">
    <name type="scientific">Iningainema tapete BLCC-T55</name>
    <dbReference type="NCBI Taxonomy" id="2748662"/>
    <lineage>
        <taxon>Bacteria</taxon>
        <taxon>Bacillati</taxon>
        <taxon>Cyanobacteriota</taxon>
        <taxon>Cyanophyceae</taxon>
        <taxon>Nostocales</taxon>
        <taxon>Scytonemataceae</taxon>
        <taxon>Iningainema tapete</taxon>
    </lineage>
</organism>
<evidence type="ECO:0000313" key="3">
    <source>
        <dbReference type="Proteomes" id="UP000629098"/>
    </source>
</evidence>
<dbReference type="Pfam" id="PF01661">
    <property type="entry name" value="Macro"/>
    <property type="match status" value="1"/>
</dbReference>
<dbReference type="PANTHER" id="PTHR11106">
    <property type="entry name" value="GANGLIOSIDE INDUCED DIFFERENTIATION ASSOCIATED PROTEIN 2-RELATED"/>
    <property type="match status" value="1"/>
</dbReference>
<gene>
    <name evidence="2" type="ORF">ICL16_20365</name>
</gene>
<name>A0A8J7C8A6_9CYAN</name>
<dbReference type="PANTHER" id="PTHR11106:SF27">
    <property type="entry name" value="MACRO DOMAIN-CONTAINING PROTEIN"/>
    <property type="match status" value="1"/>
</dbReference>
<reference evidence="2" key="1">
    <citation type="submission" date="2020-09" db="EMBL/GenBank/DDBJ databases">
        <title>Iningainema tapete sp. nov. (Scytonemataceae, Cyanobacteria) from greenhouses in central Florida (USA) produces two types of nodularin with biosynthetic potential for microcystin-LR and anabaenopeptins.</title>
        <authorList>
            <person name="Berthold D.E."/>
            <person name="Lefler F.W."/>
            <person name="Huang I.-S."/>
            <person name="Abdulla H."/>
            <person name="Zimba P.V."/>
            <person name="Laughinghouse H.D. IV."/>
        </authorList>
    </citation>
    <scope>NUCLEOTIDE SEQUENCE</scope>
    <source>
        <strain evidence="2">BLCCT55</strain>
    </source>
</reference>
<dbReference type="InterPro" id="IPR002589">
    <property type="entry name" value="Macro_dom"/>
</dbReference>